<keyword evidence="3" id="KW-1185">Reference proteome</keyword>
<gene>
    <name evidence="2" type="ORF">CR513_59697</name>
</gene>
<proteinExistence type="predicted"/>
<reference evidence="2" key="1">
    <citation type="submission" date="2018-05" db="EMBL/GenBank/DDBJ databases">
        <title>Draft genome of Mucuna pruriens seed.</title>
        <authorList>
            <person name="Nnadi N.E."/>
            <person name="Vos R."/>
            <person name="Hasami M.H."/>
            <person name="Devisetty U.K."/>
            <person name="Aguiy J.C."/>
        </authorList>
    </citation>
    <scope>NUCLEOTIDE SEQUENCE [LARGE SCALE GENOMIC DNA]</scope>
    <source>
        <strain evidence="2">JCA_2017</strain>
    </source>
</reference>
<feature type="compositionally biased region" description="Polar residues" evidence="1">
    <location>
        <begin position="38"/>
        <end position="48"/>
    </location>
</feature>
<organism evidence="2 3">
    <name type="scientific">Mucuna pruriens</name>
    <name type="common">Velvet bean</name>
    <name type="synonym">Dolichos pruriens</name>
    <dbReference type="NCBI Taxonomy" id="157652"/>
    <lineage>
        <taxon>Eukaryota</taxon>
        <taxon>Viridiplantae</taxon>
        <taxon>Streptophyta</taxon>
        <taxon>Embryophyta</taxon>
        <taxon>Tracheophyta</taxon>
        <taxon>Spermatophyta</taxon>
        <taxon>Magnoliopsida</taxon>
        <taxon>eudicotyledons</taxon>
        <taxon>Gunneridae</taxon>
        <taxon>Pentapetalae</taxon>
        <taxon>rosids</taxon>
        <taxon>fabids</taxon>
        <taxon>Fabales</taxon>
        <taxon>Fabaceae</taxon>
        <taxon>Papilionoideae</taxon>
        <taxon>50 kb inversion clade</taxon>
        <taxon>NPAAA clade</taxon>
        <taxon>indigoferoid/millettioid clade</taxon>
        <taxon>Phaseoleae</taxon>
        <taxon>Mucuna</taxon>
    </lineage>
</organism>
<feature type="non-terminal residue" evidence="2">
    <location>
        <position position="1"/>
    </location>
</feature>
<comment type="caution">
    <text evidence="2">The sequence shown here is derived from an EMBL/GenBank/DDBJ whole genome shotgun (WGS) entry which is preliminary data.</text>
</comment>
<protein>
    <submittedName>
        <fullName evidence="2">Uncharacterized protein</fullName>
    </submittedName>
</protein>
<evidence type="ECO:0000313" key="3">
    <source>
        <dbReference type="Proteomes" id="UP000257109"/>
    </source>
</evidence>
<evidence type="ECO:0000313" key="2">
    <source>
        <dbReference type="EMBL" id="RDX62018.1"/>
    </source>
</evidence>
<dbReference type="EMBL" id="QJKJ01015749">
    <property type="protein sequence ID" value="RDX62018.1"/>
    <property type="molecule type" value="Genomic_DNA"/>
</dbReference>
<dbReference type="Proteomes" id="UP000257109">
    <property type="component" value="Unassembled WGS sequence"/>
</dbReference>
<evidence type="ECO:0000256" key="1">
    <source>
        <dbReference type="SAM" id="MobiDB-lite"/>
    </source>
</evidence>
<sequence>MIVDELQNSLLVHEQRMNDHNSHEEQALKVAQDKASPNHGQGRNTRQQYSDITVMSSNIFRVNAQRSHKITKQNMLKVVKKQCYSWHNIQ</sequence>
<feature type="region of interest" description="Disordered" evidence="1">
    <location>
        <begin position="13"/>
        <end position="48"/>
    </location>
</feature>
<dbReference type="AlphaFoldDB" id="A0A371E7L3"/>
<accession>A0A371E7L3</accession>
<feature type="compositionally biased region" description="Basic and acidic residues" evidence="1">
    <location>
        <begin position="13"/>
        <end position="27"/>
    </location>
</feature>
<name>A0A371E7L3_MUCPR</name>